<keyword evidence="4" id="KW-1185">Reference proteome</keyword>
<dbReference type="InterPro" id="IPR036188">
    <property type="entry name" value="FAD/NAD-bd_sf"/>
</dbReference>
<dbReference type="Pfam" id="PF01593">
    <property type="entry name" value="Amino_oxidase"/>
    <property type="match status" value="1"/>
</dbReference>
<sequence>MEKAEVVIVGGGIAGLTAAVYAARAGKRTVVIEKQQRLGGRAVTNEKNGVSFNLGGHALYDSDAMATFRDMGLTLRGKKPSIDAHGIWKGKLHVLPTGPASLLTTPLIGLRGKIEFGAWLTKLGRMNPSDFDGISLREWVEGNVKDPMVRHVFYSLLRTTSYVMAPDLQTAGPVLRQFKAALQGVLYVDEGWGSIVRELEQTASKLGVRFLTKSKAVEVNHEDGAVRFVRCEDGTLIMADAVILAAPPAAAHEMVPHAEATSLRVWKEQAIEVTVACLDVALRKLPKPKQQFVYGIDQPVFLTDQSRAARLSKNGEHVVCVIKYQGADSDPADDLRELEGTLDLVQPGWRDELAAKQFLPRIAVCGDFPHVKRREQPGPAVPEIAGLYVAGDWASHGEILVDASTASAKRAVSHLLARSKGIGRTANNEHRVVI</sequence>
<dbReference type="EMBL" id="JANIPJ010000017">
    <property type="protein sequence ID" value="MCR2806398.1"/>
    <property type="molecule type" value="Genomic_DNA"/>
</dbReference>
<evidence type="ECO:0000259" key="2">
    <source>
        <dbReference type="Pfam" id="PF01593"/>
    </source>
</evidence>
<dbReference type="GO" id="GO:0016491">
    <property type="term" value="F:oxidoreductase activity"/>
    <property type="evidence" value="ECO:0007669"/>
    <property type="project" value="InterPro"/>
</dbReference>
<reference evidence="3" key="1">
    <citation type="submission" date="2022-08" db="EMBL/GenBank/DDBJ databases">
        <title>The genomic sequence of strain Paenibacillus sp. SCIV0701.</title>
        <authorList>
            <person name="Zhao H."/>
        </authorList>
    </citation>
    <scope>NUCLEOTIDE SEQUENCE</scope>
    <source>
        <strain evidence="3">SCIV0701</strain>
    </source>
</reference>
<dbReference type="PANTHER" id="PTHR43734:SF1">
    <property type="entry name" value="PHYTOENE DESATURASE"/>
    <property type="match status" value="1"/>
</dbReference>
<dbReference type="Gene3D" id="3.50.50.60">
    <property type="entry name" value="FAD/NAD(P)-binding domain"/>
    <property type="match status" value="1"/>
</dbReference>
<evidence type="ECO:0000313" key="3">
    <source>
        <dbReference type="EMBL" id="MCR2806398.1"/>
    </source>
</evidence>
<evidence type="ECO:0000256" key="1">
    <source>
        <dbReference type="ARBA" id="ARBA00038322"/>
    </source>
</evidence>
<comment type="caution">
    <text evidence="3">The sequence shown here is derived from an EMBL/GenBank/DDBJ whole genome shotgun (WGS) entry which is preliminary data.</text>
</comment>
<evidence type="ECO:0000313" key="4">
    <source>
        <dbReference type="Proteomes" id="UP001141950"/>
    </source>
</evidence>
<dbReference type="SUPFAM" id="SSF51905">
    <property type="entry name" value="FAD/NAD(P)-binding domain"/>
    <property type="match status" value="1"/>
</dbReference>
<dbReference type="Proteomes" id="UP001141950">
    <property type="component" value="Unassembled WGS sequence"/>
</dbReference>
<comment type="similarity">
    <text evidence="1">Belongs to the carotenoid/retinoid oxidoreductase family. CrtN subfamily.</text>
</comment>
<protein>
    <submittedName>
        <fullName evidence="3">FAD-dependent oxidoreductase</fullName>
    </submittedName>
</protein>
<dbReference type="AlphaFoldDB" id="A0A9X2MQG7"/>
<accession>A0A9X2MQG7</accession>
<dbReference type="PRINTS" id="PR00469">
    <property type="entry name" value="PNDRDTASEII"/>
</dbReference>
<dbReference type="RefSeq" id="WP_257449809.1">
    <property type="nucleotide sequence ID" value="NZ_JANIPJ010000017.1"/>
</dbReference>
<gene>
    <name evidence="3" type="ORF">NQZ67_21185</name>
</gene>
<dbReference type="InterPro" id="IPR002937">
    <property type="entry name" value="Amino_oxidase"/>
</dbReference>
<dbReference type="PANTHER" id="PTHR43734">
    <property type="entry name" value="PHYTOENE DESATURASE"/>
    <property type="match status" value="1"/>
</dbReference>
<dbReference type="Gene3D" id="3.90.660.50">
    <property type="match status" value="1"/>
</dbReference>
<name>A0A9X2MQG7_9BACL</name>
<feature type="domain" description="Amine oxidase" evidence="2">
    <location>
        <begin position="13"/>
        <end position="272"/>
    </location>
</feature>
<organism evidence="3 4">
    <name type="scientific">Paenibacillus soyae</name>
    <dbReference type="NCBI Taxonomy" id="2969249"/>
    <lineage>
        <taxon>Bacteria</taxon>
        <taxon>Bacillati</taxon>
        <taxon>Bacillota</taxon>
        <taxon>Bacilli</taxon>
        <taxon>Bacillales</taxon>
        <taxon>Paenibacillaceae</taxon>
        <taxon>Paenibacillus</taxon>
    </lineage>
</organism>
<proteinExistence type="inferred from homology"/>